<name>A0ACB9KU09_BAUVA</name>
<dbReference type="EMBL" id="CM039438">
    <property type="protein sequence ID" value="KAI4300568.1"/>
    <property type="molecule type" value="Genomic_DNA"/>
</dbReference>
<protein>
    <submittedName>
        <fullName evidence="1">Uncharacterized protein</fullName>
    </submittedName>
</protein>
<keyword evidence="2" id="KW-1185">Reference proteome</keyword>
<gene>
    <name evidence="1" type="ORF">L6164_033933</name>
</gene>
<reference evidence="1 2" key="1">
    <citation type="journal article" date="2022" name="DNA Res.">
        <title>Chromosomal-level genome assembly of the orchid tree Bauhinia variegata (Leguminosae; Cercidoideae) supports the allotetraploid origin hypothesis of Bauhinia.</title>
        <authorList>
            <person name="Zhong Y."/>
            <person name="Chen Y."/>
            <person name="Zheng D."/>
            <person name="Pang J."/>
            <person name="Liu Y."/>
            <person name="Luo S."/>
            <person name="Meng S."/>
            <person name="Qian L."/>
            <person name="Wei D."/>
            <person name="Dai S."/>
            <person name="Zhou R."/>
        </authorList>
    </citation>
    <scope>NUCLEOTIDE SEQUENCE [LARGE SCALE GENOMIC DNA]</scope>
    <source>
        <strain evidence="1">BV-YZ2020</strain>
    </source>
</reference>
<evidence type="ECO:0000313" key="2">
    <source>
        <dbReference type="Proteomes" id="UP000828941"/>
    </source>
</evidence>
<comment type="caution">
    <text evidence="1">The sequence shown here is derived from an EMBL/GenBank/DDBJ whole genome shotgun (WGS) entry which is preliminary data.</text>
</comment>
<proteinExistence type="predicted"/>
<accession>A0ACB9KU09</accession>
<sequence>MDFDLVGAHDEPEQKDGDANDDDDGADEFADEAEDTVTDTATAAAKAATAVAATWPVVRSGRGWWDGRAVIGSVQVLFLSH</sequence>
<evidence type="ECO:0000313" key="1">
    <source>
        <dbReference type="EMBL" id="KAI4300568.1"/>
    </source>
</evidence>
<organism evidence="1 2">
    <name type="scientific">Bauhinia variegata</name>
    <name type="common">Purple orchid tree</name>
    <name type="synonym">Phanera variegata</name>
    <dbReference type="NCBI Taxonomy" id="167791"/>
    <lineage>
        <taxon>Eukaryota</taxon>
        <taxon>Viridiplantae</taxon>
        <taxon>Streptophyta</taxon>
        <taxon>Embryophyta</taxon>
        <taxon>Tracheophyta</taxon>
        <taxon>Spermatophyta</taxon>
        <taxon>Magnoliopsida</taxon>
        <taxon>eudicotyledons</taxon>
        <taxon>Gunneridae</taxon>
        <taxon>Pentapetalae</taxon>
        <taxon>rosids</taxon>
        <taxon>fabids</taxon>
        <taxon>Fabales</taxon>
        <taxon>Fabaceae</taxon>
        <taxon>Cercidoideae</taxon>
        <taxon>Cercideae</taxon>
        <taxon>Bauhiniinae</taxon>
        <taxon>Bauhinia</taxon>
    </lineage>
</organism>
<dbReference type="Proteomes" id="UP000828941">
    <property type="component" value="Chromosome 13"/>
</dbReference>